<organism evidence="7 8">
    <name type="scientific">Coniosporium apollinis (strain CBS 100218)</name>
    <name type="common">Rock-inhabiting black yeast</name>
    <dbReference type="NCBI Taxonomy" id="1168221"/>
    <lineage>
        <taxon>Eukaryota</taxon>
        <taxon>Fungi</taxon>
        <taxon>Dikarya</taxon>
        <taxon>Ascomycota</taxon>
        <taxon>Pezizomycotina</taxon>
        <taxon>Dothideomycetes</taxon>
        <taxon>Dothideomycetes incertae sedis</taxon>
        <taxon>Coniosporium</taxon>
    </lineage>
</organism>
<evidence type="ECO:0000256" key="2">
    <source>
        <dbReference type="ARBA" id="ARBA00022692"/>
    </source>
</evidence>
<comment type="subcellular location">
    <subcellularLocation>
        <location evidence="1">Membrane</location>
        <topology evidence="1">Multi-pass membrane protein</topology>
    </subcellularLocation>
</comment>
<feature type="transmembrane region" description="Helical" evidence="5">
    <location>
        <begin position="229"/>
        <end position="254"/>
    </location>
</feature>
<feature type="transmembrane region" description="Helical" evidence="5">
    <location>
        <begin position="166"/>
        <end position="189"/>
    </location>
</feature>
<dbReference type="AlphaFoldDB" id="R7Z1E1"/>
<dbReference type="PANTHER" id="PTHR34292:SF1">
    <property type="entry name" value="OUTER SPORE WALL PROTEIN RRT8"/>
    <property type="match status" value="1"/>
</dbReference>
<evidence type="ECO:0000256" key="1">
    <source>
        <dbReference type="ARBA" id="ARBA00004141"/>
    </source>
</evidence>
<dbReference type="HOGENOM" id="CLU_490019_0_0_1"/>
<feature type="transmembrane region" description="Helical" evidence="5">
    <location>
        <begin position="48"/>
        <end position="69"/>
    </location>
</feature>
<dbReference type="Proteomes" id="UP000016924">
    <property type="component" value="Unassembled WGS sequence"/>
</dbReference>
<feature type="transmembrane region" description="Helical" evidence="5">
    <location>
        <begin position="89"/>
        <end position="108"/>
    </location>
</feature>
<dbReference type="Pfam" id="PF07264">
    <property type="entry name" value="EI24"/>
    <property type="match status" value="1"/>
</dbReference>
<protein>
    <recommendedName>
        <fullName evidence="6">Alpha/beta hydrolase fold-3 domain-containing protein</fullName>
    </recommendedName>
</protein>
<feature type="domain" description="Alpha/beta hydrolase fold-3" evidence="6">
    <location>
        <begin position="307"/>
        <end position="522"/>
    </location>
</feature>
<evidence type="ECO:0000256" key="3">
    <source>
        <dbReference type="ARBA" id="ARBA00022989"/>
    </source>
</evidence>
<dbReference type="InterPro" id="IPR013094">
    <property type="entry name" value="AB_hydrolase_3"/>
</dbReference>
<evidence type="ECO:0000256" key="4">
    <source>
        <dbReference type="ARBA" id="ARBA00023136"/>
    </source>
</evidence>
<dbReference type="RefSeq" id="XP_007783225.1">
    <property type="nucleotide sequence ID" value="XM_007785035.1"/>
</dbReference>
<dbReference type="Pfam" id="PF07859">
    <property type="entry name" value="Abhydrolase_3"/>
    <property type="match status" value="1"/>
</dbReference>
<keyword evidence="8" id="KW-1185">Reference proteome</keyword>
<gene>
    <name evidence="7" type="ORF">W97_07405</name>
</gene>
<reference evidence="8" key="1">
    <citation type="submission" date="2012-06" db="EMBL/GenBank/DDBJ databases">
        <title>The genome sequence of Coniosporium apollinis CBS 100218.</title>
        <authorList>
            <consortium name="The Broad Institute Genome Sequencing Platform"/>
            <person name="Cuomo C."/>
            <person name="Gorbushina A."/>
            <person name="Noack S."/>
            <person name="Walker B."/>
            <person name="Young S.K."/>
            <person name="Zeng Q."/>
            <person name="Gargeya S."/>
            <person name="Fitzgerald M."/>
            <person name="Haas B."/>
            <person name="Abouelleil A."/>
            <person name="Alvarado L."/>
            <person name="Arachchi H.M."/>
            <person name="Berlin A.M."/>
            <person name="Chapman S.B."/>
            <person name="Goldberg J."/>
            <person name="Griggs A."/>
            <person name="Gujja S."/>
            <person name="Hansen M."/>
            <person name="Howarth C."/>
            <person name="Imamovic A."/>
            <person name="Larimer J."/>
            <person name="McCowan C."/>
            <person name="Montmayeur A."/>
            <person name="Murphy C."/>
            <person name="Neiman D."/>
            <person name="Pearson M."/>
            <person name="Priest M."/>
            <person name="Roberts A."/>
            <person name="Saif S."/>
            <person name="Shea T."/>
            <person name="Sisk P."/>
            <person name="Sykes S."/>
            <person name="Wortman J."/>
            <person name="Nusbaum C."/>
            <person name="Birren B."/>
        </authorList>
    </citation>
    <scope>NUCLEOTIDE SEQUENCE [LARGE SCALE GENOMIC DNA]</scope>
    <source>
        <strain evidence="8">CBS 100218</strain>
    </source>
</reference>
<dbReference type="GeneID" id="19904716"/>
<dbReference type="STRING" id="1168221.R7Z1E1"/>
<dbReference type="SUPFAM" id="SSF53474">
    <property type="entry name" value="alpha/beta-Hydrolases"/>
    <property type="match status" value="1"/>
</dbReference>
<evidence type="ECO:0000259" key="6">
    <source>
        <dbReference type="Pfam" id="PF07859"/>
    </source>
</evidence>
<keyword evidence="3 5" id="KW-1133">Transmembrane helix</keyword>
<keyword evidence="4 5" id="KW-0472">Membrane</keyword>
<evidence type="ECO:0000256" key="5">
    <source>
        <dbReference type="SAM" id="Phobius"/>
    </source>
</evidence>
<keyword evidence="2 5" id="KW-0812">Transmembrane</keyword>
<dbReference type="eggNOG" id="KOG1515">
    <property type="taxonomic scope" value="Eukaryota"/>
</dbReference>
<dbReference type="InterPro" id="IPR052786">
    <property type="entry name" value="Spore_wall_assembly"/>
</dbReference>
<sequence>MSTPPTQGSARFLTRPAHYVSSASWLYPLKGLYYFVRHPFLWPLLRARLLPCFLLSIFVLANLFIWTYLPQVAFLAIFHGPAAWLNGTFLVLGEGAAIVALLFEAFFVDESQVDMFDAILVEKGFEDLVATTRPVNPDAPNSLKRLGKPRRSSVYAPFSLRQIVEFIVLLPLNFIPIAGVPLFLLLTGYRAGPFHHWRYYKLLGLNKKERNAFIGKRRWQYMWFGTVSLMLQLVPVLSMFFLLTTSTGAALWAARLEEERRMAGAQPAQPPEYVDDPISTHEGRSVRAIVFQPPRRGDPNRLRPLHVDIHGGAFIGGIAEANAAFCALVSDRTGAVVVSTEHRVAPRYTFPAAHDDVDDVISFLLENAQSMFGADPKLLTVSGFSAGSNLALAASQQKACQPPADTAIKASVTFYAPVDLRLPPQLKPKPPNFPTHDPATYLLPLFDAYASPSRAANLTNPRLNPILATAETLPRDMLFIIPTIDILLHEQLTFVERLKRETEGSGRRIENRLVEGQWHGWAELPGWAIDKATRDEAFDAAIEFLRDAHRKYGWEL</sequence>
<dbReference type="GO" id="GO:0005811">
    <property type="term" value="C:lipid droplet"/>
    <property type="evidence" value="ECO:0007669"/>
    <property type="project" value="TreeGrafter"/>
</dbReference>
<name>R7Z1E1_CONA1</name>
<proteinExistence type="predicted"/>
<dbReference type="InterPro" id="IPR029058">
    <property type="entry name" value="AB_hydrolase_fold"/>
</dbReference>
<evidence type="ECO:0000313" key="7">
    <source>
        <dbReference type="EMBL" id="EON67908.1"/>
    </source>
</evidence>
<accession>R7Z1E1</accession>
<dbReference type="EMBL" id="JH767591">
    <property type="protein sequence ID" value="EON67908.1"/>
    <property type="molecule type" value="Genomic_DNA"/>
</dbReference>
<dbReference type="GO" id="GO:0005628">
    <property type="term" value="C:prospore membrane"/>
    <property type="evidence" value="ECO:0007669"/>
    <property type="project" value="TreeGrafter"/>
</dbReference>
<dbReference type="GO" id="GO:0005619">
    <property type="term" value="C:ascospore wall"/>
    <property type="evidence" value="ECO:0007669"/>
    <property type="project" value="TreeGrafter"/>
</dbReference>
<evidence type="ECO:0000313" key="8">
    <source>
        <dbReference type="Proteomes" id="UP000016924"/>
    </source>
</evidence>
<dbReference type="InterPro" id="IPR059112">
    <property type="entry name" value="CysZ/EI24"/>
</dbReference>
<dbReference type="OrthoDB" id="408631at2759"/>
<dbReference type="PANTHER" id="PTHR34292">
    <property type="entry name" value="OUTER SPORE WALL PROTEIN LDS1"/>
    <property type="match status" value="1"/>
</dbReference>
<dbReference type="Gene3D" id="3.40.50.1820">
    <property type="entry name" value="alpha/beta hydrolase"/>
    <property type="match status" value="1"/>
</dbReference>
<dbReference type="GO" id="GO:0016787">
    <property type="term" value="F:hydrolase activity"/>
    <property type="evidence" value="ECO:0007669"/>
    <property type="project" value="InterPro"/>
</dbReference>